<evidence type="ECO:0000313" key="3">
    <source>
        <dbReference type="EMBL" id="MDR5866730.1"/>
    </source>
</evidence>
<reference evidence="3 4" key="1">
    <citation type="submission" date="2023-04" db="EMBL/GenBank/DDBJ databases">
        <title>A long-awaited taxogenomic arrangement of the family Halomonadaceae.</title>
        <authorList>
            <person name="De La Haba R."/>
            <person name="Chuvochina M."/>
            <person name="Wittouck S."/>
            <person name="Arahal D.R."/>
            <person name="Sanchez-Porro C."/>
            <person name="Hugenholtz P."/>
            <person name="Ventosa A."/>
        </authorList>
    </citation>
    <scope>NUCLEOTIDE SEQUENCE [LARGE SCALE GENOMIC DNA]</scope>
    <source>
        <strain evidence="3 4">DSM 23530</strain>
    </source>
</reference>
<evidence type="ECO:0000259" key="2">
    <source>
        <dbReference type="Pfam" id="PF01425"/>
    </source>
</evidence>
<sequence>MTTDRVASHNEDDLDRLDATAQARLVQRGEVTPPELVEAALRRIERLDPAINAVAASDAELAREKARTCGTTGPFAGVPTLLKDLVAYPGLPLGMGSRLFRGQVPPAGSAYTEALDASGLIVLGKSTTSEFGLLGTTETLACGATRNPWDLERSPGGSSGGAVAAVASGMVPIAHASDGGGSIRGPASFCGLFGFKPSRGRHLSTGQPADTPFTRLISEHCVSRSVRDSATWLSVVERDEAGLPGGKVGRVTEPLRRRLRIGLYRRTADGTRPEPEVAAALEATRRLCESLGHEVVDTEGPRFDARAAGDAFFASAALTLGGACEQLRALMGPAFDEARLEPYTRELIARARDLPPEAGAQAAATLQAAADAADRAMAGFDVLLCPTVAFPAFPLGRHGGTQPFEEAAAFTEALAGYTAIASIAGWPAMSVPLHVSPRGLPIGSHFAAPLGQEARLLGLALELERAAPWHHRRPKGVE</sequence>
<dbReference type="EMBL" id="JARWAK010000005">
    <property type="protein sequence ID" value="MDR5866730.1"/>
    <property type="molecule type" value="Genomic_DNA"/>
</dbReference>
<protein>
    <submittedName>
        <fullName evidence="3">Amidase family protein</fullName>
    </submittedName>
</protein>
<dbReference type="InterPro" id="IPR023631">
    <property type="entry name" value="Amidase_dom"/>
</dbReference>
<name>A0ABU1G1D1_9GAMM</name>
<dbReference type="Pfam" id="PF01425">
    <property type="entry name" value="Amidase"/>
    <property type="match status" value="1"/>
</dbReference>
<evidence type="ECO:0000313" key="4">
    <source>
        <dbReference type="Proteomes" id="UP001264519"/>
    </source>
</evidence>
<gene>
    <name evidence="3" type="ORF">QC818_08045</name>
</gene>
<accession>A0ABU1G1D1</accession>
<dbReference type="RefSeq" id="WP_309652325.1">
    <property type="nucleotide sequence ID" value="NZ_JARWAK010000005.1"/>
</dbReference>
<evidence type="ECO:0000256" key="1">
    <source>
        <dbReference type="ARBA" id="ARBA00009199"/>
    </source>
</evidence>
<proteinExistence type="inferred from homology"/>
<keyword evidence="4" id="KW-1185">Reference proteome</keyword>
<dbReference type="SUPFAM" id="SSF75304">
    <property type="entry name" value="Amidase signature (AS) enzymes"/>
    <property type="match status" value="1"/>
</dbReference>
<dbReference type="InterPro" id="IPR036928">
    <property type="entry name" value="AS_sf"/>
</dbReference>
<dbReference type="PANTHER" id="PTHR11895:SF7">
    <property type="entry name" value="GLUTAMYL-TRNA(GLN) AMIDOTRANSFERASE SUBUNIT A, MITOCHONDRIAL"/>
    <property type="match status" value="1"/>
</dbReference>
<organism evidence="3 4">
    <name type="scientific">Halomonas koreensis</name>
    <dbReference type="NCBI Taxonomy" id="245385"/>
    <lineage>
        <taxon>Bacteria</taxon>
        <taxon>Pseudomonadati</taxon>
        <taxon>Pseudomonadota</taxon>
        <taxon>Gammaproteobacteria</taxon>
        <taxon>Oceanospirillales</taxon>
        <taxon>Halomonadaceae</taxon>
        <taxon>Halomonas</taxon>
    </lineage>
</organism>
<dbReference type="Proteomes" id="UP001264519">
    <property type="component" value="Unassembled WGS sequence"/>
</dbReference>
<comment type="similarity">
    <text evidence="1">Belongs to the amidase family.</text>
</comment>
<feature type="domain" description="Amidase" evidence="2">
    <location>
        <begin position="35"/>
        <end position="457"/>
    </location>
</feature>
<comment type="caution">
    <text evidence="3">The sequence shown here is derived from an EMBL/GenBank/DDBJ whole genome shotgun (WGS) entry which is preliminary data.</text>
</comment>
<dbReference type="PANTHER" id="PTHR11895">
    <property type="entry name" value="TRANSAMIDASE"/>
    <property type="match status" value="1"/>
</dbReference>
<dbReference type="InterPro" id="IPR000120">
    <property type="entry name" value="Amidase"/>
</dbReference>
<dbReference type="Gene3D" id="3.90.1300.10">
    <property type="entry name" value="Amidase signature (AS) domain"/>
    <property type="match status" value="1"/>
</dbReference>